<dbReference type="InterPro" id="IPR006255">
    <property type="entry name" value="SucB"/>
</dbReference>
<evidence type="ECO:0000256" key="1">
    <source>
        <dbReference type="ARBA" id="ARBA00001938"/>
    </source>
</evidence>
<dbReference type="GO" id="GO:0004149">
    <property type="term" value="F:dihydrolipoyllysine-residue succinyltransferase activity"/>
    <property type="evidence" value="ECO:0007669"/>
    <property type="project" value="UniProtKB-UniRule"/>
</dbReference>
<evidence type="ECO:0000256" key="6">
    <source>
        <dbReference type="ARBA" id="ARBA00022679"/>
    </source>
</evidence>
<dbReference type="OrthoDB" id="9805770at2"/>
<evidence type="ECO:0000259" key="13">
    <source>
        <dbReference type="PROSITE" id="PS51826"/>
    </source>
</evidence>
<feature type="domain" description="Peripheral subunit-binding (PSBD)" evidence="13">
    <location>
        <begin position="124"/>
        <end position="159"/>
    </location>
</feature>
<feature type="region of interest" description="Disordered" evidence="11">
    <location>
        <begin position="80"/>
        <end position="127"/>
    </location>
</feature>
<dbReference type="InterPro" id="IPR001078">
    <property type="entry name" value="2-oxoacid_DH_actylTfrase"/>
</dbReference>
<dbReference type="UniPathway" id="UPA00868">
    <property type="reaction ID" value="UER00840"/>
</dbReference>
<comment type="pathway">
    <text evidence="3">Amino-acid degradation; L-lysine degradation via saccharopine pathway; glutaryl-CoA from L-lysine: step 6/6.</text>
</comment>
<dbReference type="Proteomes" id="UP000239388">
    <property type="component" value="Unassembled WGS sequence"/>
</dbReference>
<dbReference type="GO" id="GO:0005829">
    <property type="term" value="C:cytosol"/>
    <property type="evidence" value="ECO:0007669"/>
    <property type="project" value="TreeGrafter"/>
</dbReference>
<evidence type="ECO:0000256" key="10">
    <source>
        <dbReference type="NCBIfam" id="TIGR01347"/>
    </source>
</evidence>
<dbReference type="InterPro" id="IPR023213">
    <property type="entry name" value="CAT-like_dom_sf"/>
</dbReference>
<dbReference type="PANTHER" id="PTHR43416">
    <property type="entry name" value="DIHYDROLIPOYLLYSINE-RESIDUE SUCCINYLTRANSFERASE COMPONENT OF 2-OXOGLUTARATE DEHYDROGENASE COMPLEX, MITOCHONDRIAL-RELATED"/>
    <property type="match status" value="1"/>
</dbReference>
<gene>
    <name evidence="14" type="ORF">C5Y98_03955</name>
</gene>
<dbReference type="Pfam" id="PF00364">
    <property type="entry name" value="Biotin_lipoyl"/>
    <property type="match status" value="1"/>
</dbReference>
<keyword evidence="7" id="KW-0450">Lipoyl</keyword>
<dbReference type="NCBIfam" id="TIGR01347">
    <property type="entry name" value="sucB"/>
    <property type="match status" value="1"/>
</dbReference>
<evidence type="ECO:0000256" key="8">
    <source>
        <dbReference type="ARBA" id="ARBA00023315"/>
    </source>
</evidence>
<comment type="similarity">
    <text evidence="4">Belongs to the 2-oxoacid dehydrogenase family.</text>
</comment>
<dbReference type="InterPro" id="IPR000089">
    <property type="entry name" value="Biotin_lipoyl"/>
</dbReference>
<dbReference type="GO" id="GO:0006099">
    <property type="term" value="P:tricarboxylic acid cycle"/>
    <property type="evidence" value="ECO:0007669"/>
    <property type="project" value="UniProtKB-UniRule"/>
</dbReference>
<dbReference type="Gene3D" id="4.10.320.10">
    <property type="entry name" value="E3-binding domain"/>
    <property type="match status" value="1"/>
</dbReference>
<comment type="catalytic activity">
    <reaction evidence="9">
        <text>N(6)-[(R)-dihydrolipoyl]-L-lysyl-[protein] + succinyl-CoA = N(6)-[(R)-S(8)-succinyldihydrolipoyl]-L-lysyl-[protein] + CoA</text>
        <dbReference type="Rhea" id="RHEA:15213"/>
        <dbReference type="Rhea" id="RHEA-COMP:10475"/>
        <dbReference type="Rhea" id="RHEA-COMP:20092"/>
        <dbReference type="ChEBI" id="CHEBI:57287"/>
        <dbReference type="ChEBI" id="CHEBI:57292"/>
        <dbReference type="ChEBI" id="CHEBI:83100"/>
        <dbReference type="ChEBI" id="CHEBI:83120"/>
        <dbReference type="EC" id="2.3.1.61"/>
    </reaction>
</comment>
<evidence type="ECO:0000256" key="11">
    <source>
        <dbReference type="SAM" id="MobiDB-lite"/>
    </source>
</evidence>
<evidence type="ECO:0000256" key="5">
    <source>
        <dbReference type="ARBA" id="ARBA00022532"/>
    </source>
</evidence>
<comment type="function">
    <text evidence="2">E2 component of the 2-oxoglutarate dehydrogenase (OGDH) complex which catalyzes the second step in the conversion of 2-oxoglutarate to succinyl-CoA and CO(2).</text>
</comment>
<evidence type="ECO:0000313" key="14">
    <source>
        <dbReference type="EMBL" id="PQO41120.1"/>
    </source>
</evidence>
<keyword evidence="8" id="KW-0012">Acyltransferase</keyword>
<dbReference type="Gene3D" id="3.30.559.10">
    <property type="entry name" value="Chloramphenicol acetyltransferase-like domain"/>
    <property type="match status" value="1"/>
</dbReference>
<organism evidence="14 15">
    <name type="scientific">Blastopirellula marina</name>
    <dbReference type="NCBI Taxonomy" id="124"/>
    <lineage>
        <taxon>Bacteria</taxon>
        <taxon>Pseudomonadati</taxon>
        <taxon>Planctomycetota</taxon>
        <taxon>Planctomycetia</taxon>
        <taxon>Pirellulales</taxon>
        <taxon>Pirellulaceae</taxon>
        <taxon>Blastopirellula</taxon>
    </lineage>
</organism>
<feature type="domain" description="Lipoyl-binding" evidence="12">
    <location>
        <begin position="2"/>
        <end position="77"/>
    </location>
</feature>
<dbReference type="Gene3D" id="2.40.50.100">
    <property type="match status" value="1"/>
</dbReference>
<dbReference type="InterPro" id="IPR003016">
    <property type="entry name" value="2-oxoA_DH_lipoyl-BS"/>
</dbReference>
<keyword evidence="5" id="KW-0816">Tricarboxylic acid cycle</keyword>
<dbReference type="NCBIfam" id="NF004309">
    <property type="entry name" value="PRK05704.1"/>
    <property type="match status" value="1"/>
</dbReference>
<dbReference type="InterPro" id="IPR036625">
    <property type="entry name" value="E3-bd_dom_sf"/>
</dbReference>
<dbReference type="InterPro" id="IPR050537">
    <property type="entry name" value="2-oxoacid_dehydrogenase"/>
</dbReference>
<dbReference type="Pfam" id="PF00198">
    <property type="entry name" value="2-oxoacid_dh"/>
    <property type="match status" value="1"/>
</dbReference>
<evidence type="ECO:0000259" key="12">
    <source>
        <dbReference type="PROSITE" id="PS50968"/>
    </source>
</evidence>
<dbReference type="PANTHER" id="PTHR43416:SF5">
    <property type="entry name" value="DIHYDROLIPOYLLYSINE-RESIDUE SUCCINYLTRANSFERASE COMPONENT OF 2-OXOGLUTARATE DEHYDROGENASE COMPLEX, MITOCHONDRIAL"/>
    <property type="match status" value="1"/>
</dbReference>
<protein>
    <recommendedName>
        <fullName evidence="10">Dihydrolipoyllysine-residue succinyltransferase</fullName>
        <ecNumber evidence="10">2.3.1.61</ecNumber>
    </recommendedName>
</protein>
<reference evidence="14 15" key="1">
    <citation type="submission" date="2018-02" db="EMBL/GenBank/DDBJ databases">
        <title>Comparative genomes isolates from brazilian mangrove.</title>
        <authorList>
            <person name="Araujo J.E."/>
            <person name="Taketani R.G."/>
            <person name="Silva M.C.P."/>
            <person name="Loureco M.V."/>
            <person name="Andreote F.D."/>
        </authorList>
    </citation>
    <scope>NUCLEOTIDE SEQUENCE [LARGE SCALE GENOMIC DNA]</scope>
    <source>
        <strain evidence="14 15">NAP PRIS-MGV</strain>
    </source>
</reference>
<dbReference type="SUPFAM" id="SSF52777">
    <property type="entry name" value="CoA-dependent acyltransferases"/>
    <property type="match status" value="1"/>
</dbReference>
<dbReference type="PROSITE" id="PS00189">
    <property type="entry name" value="LIPOYL"/>
    <property type="match status" value="1"/>
</dbReference>
<dbReference type="SUPFAM" id="SSF51230">
    <property type="entry name" value="Single hybrid motif"/>
    <property type="match status" value="1"/>
</dbReference>
<comment type="cofactor">
    <cofactor evidence="1">
        <name>(R)-lipoate</name>
        <dbReference type="ChEBI" id="CHEBI:83088"/>
    </cofactor>
</comment>
<dbReference type="AlphaFoldDB" id="A0A2S8G9Y4"/>
<dbReference type="EC" id="2.3.1.61" evidence="10"/>
<dbReference type="FunFam" id="3.30.559.10:FF:000007">
    <property type="entry name" value="Dihydrolipoamide acetyltransferase component of pyruvate dehydrogenase complex"/>
    <property type="match status" value="1"/>
</dbReference>
<dbReference type="PROSITE" id="PS50968">
    <property type="entry name" value="BIOTINYL_LIPOYL"/>
    <property type="match status" value="1"/>
</dbReference>
<comment type="caution">
    <text evidence="14">The sequence shown here is derived from an EMBL/GenBank/DDBJ whole genome shotgun (WGS) entry which is preliminary data.</text>
</comment>
<evidence type="ECO:0000256" key="3">
    <source>
        <dbReference type="ARBA" id="ARBA00005145"/>
    </source>
</evidence>
<evidence type="ECO:0000256" key="4">
    <source>
        <dbReference type="ARBA" id="ARBA00007317"/>
    </source>
</evidence>
<dbReference type="RefSeq" id="WP_105351814.1">
    <property type="nucleotide sequence ID" value="NZ_PUIB01000006.1"/>
</dbReference>
<evidence type="ECO:0000256" key="7">
    <source>
        <dbReference type="ARBA" id="ARBA00022823"/>
    </source>
</evidence>
<dbReference type="InterPro" id="IPR004167">
    <property type="entry name" value="PSBD"/>
</dbReference>
<dbReference type="GO" id="GO:0045252">
    <property type="term" value="C:oxoglutarate dehydrogenase complex"/>
    <property type="evidence" value="ECO:0007669"/>
    <property type="project" value="UniProtKB-UniRule"/>
</dbReference>
<name>A0A2S8G9Y4_9BACT</name>
<sequence>MTIELKVPESGESIQEVQILKWLKSEGDNVQEDEDVVELETDKASMDLAAPANCTLHKILKQEGEIVGVGEVIALFEEGGGKPKAASKSTKAAKKAEEPKSAAAPTAEPKSDGNAASAGSGDVQATPSGRRELLKHGLSASDVSPSGKTVRREDVEKYVESIANRKTGAGSSSKNESELEEVIPMSLIRRRIAQRLVQAQQQAALLTTFNQVDMSYVMDLRKRHGESFQKRYGVKLGFMSFFTKALIDALKAHPELNAEIRDGTNIVYRNYFHIGIAVGSGKGLVVPVLKFAERMSFAEIEQAIQEFAGRAKSNQLKPEELSGGTFTISNGGVYGSMLSTPIVNPPQSGVLGMHAIEERPIALNGQVVIRPMMYLALTYDHRIVDGREAVTFLRRVKEAIEEPSRMLIEA</sequence>
<dbReference type="EMBL" id="PUIB01000006">
    <property type="protein sequence ID" value="PQO41120.1"/>
    <property type="molecule type" value="Genomic_DNA"/>
</dbReference>
<proteinExistence type="inferred from homology"/>
<evidence type="ECO:0000256" key="9">
    <source>
        <dbReference type="ARBA" id="ARBA00052761"/>
    </source>
</evidence>
<evidence type="ECO:0000313" key="15">
    <source>
        <dbReference type="Proteomes" id="UP000239388"/>
    </source>
</evidence>
<dbReference type="CDD" id="cd06849">
    <property type="entry name" value="lipoyl_domain"/>
    <property type="match status" value="1"/>
</dbReference>
<dbReference type="InterPro" id="IPR011053">
    <property type="entry name" value="Single_hybrid_motif"/>
</dbReference>
<dbReference type="PROSITE" id="PS51826">
    <property type="entry name" value="PSBD"/>
    <property type="match status" value="1"/>
</dbReference>
<accession>A0A2S8G9Y4</accession>
<evidence type="ECO:0000256" key="2">
    <source>
        <dbReference type="ARBA" id="ARBA00004052"/>
    </source>
</evidence>
<dbReference type="GO" id="GO:0033512">
    <property type="term" value="P:L-lysine catabolic process to acetyl-CoA via saccharopine"/>
    <property type="evidence" value="ECO:0007669"/>
    <property type="project" value="UniProtKB-UniPathway"/>
</dbReference>
<keyword evidence="6 14" id="KW-0808">Transferase</keyword>